<evidence type="ECO:0000313" key="1">
    <source>
        <dbReference type="EMBL" id="MBP2020036.1"/>
    </source>
</evidence>
<dbReference type="InterPro" id="IPR012347">
    <property type="entry name" value="Ferritin-like"/>
</dbReference>
<evidence type="ECO:0008006" key="3">
    <source>
        <dbReference type="Google" id="ProtNLM"/>
    </source>
</evidence>
<dbReference type="RefSeq" id="WP_209468135.1">
    <property type="nucleotide sequence ID" value="NZ_JAGGLG010000044.1"/>
</dbReference>
<organism evidence="1 2">
    <name type="scientific">Symbiobacterium terraclitae</name>
    <dbReference type="NCBI Taxonomy" id="557451"/>
    <lineage>
        <taxon>Bacteria</taxon>
        <taxon>Bacillati</taxon>
        <taxon>Bacillota</taxon>
        <taxon>Clostridia</taxon>
        <taxon>Eubacteriales</taxon>
        <taxon>Symbiobacteriaceae</taxon>
        <taxon>Symbiobacterium</taxon>
    </lineage>
</organism>
<keyword evidence="2" id="KW-1185">Reference proteome</keyword>
<comment type="caution">
    <text evidence="1">The sequence shown here is derived from an EMBL/GenBank/DDBJ whole genome shotgun (WGS) entry which is preliminary data.</text>
</comment>
<gene>
    <name evidence="1" type="ORF">J2Z79_003490</name>
</gene>
<proteinExistence type="predicted"/>
<dbReference type="Proteomes" id="UP001519289">
    <property type="component" value="Unassembled WGS sequence"/>
</dbReference>
<reference evidence="1 2" key="1">
    <citation type="submission" date="2021-03" db="EMBL/GenBank/DDBJ databases">
        <title>Genomic Encyclopedia of Type Strains, Phase IV (KMG-IV): sequencing the most valuable type-strain genomes for metagenomic binning, comparative biology and taxonomic classification.</title>
        <authorList>
            <person name="Goeker M."/>
        </authorList>
    </citation>
    <scope>NUCLEOTIDE SEQUENCE [LARGE SCALE GENOMIC DNA]</scope>
    <source>
        <strain evidence="1 2">DSM 27138</strain>
    </source>
</reference>
<evidence type="ECO:0000313" key="2">
    <source>
        <dbReference type="Proteomes" id="UP001519289"/>
    </source>
</evidence>
<name>A0ABS4JX05_9FIRM</name>
<dbReference type="Gene3D" id="1.20.1260.10">
    <property type="match status" value="1"/>
</dbReference>
<dbReference type="EMBL" id="JAGGLG010000044">
    <property type="protein sequence ID" value="MBP2020036.1"/>
    <property type="molecule type" value="Genomic_DNA"/>
</dbReference>
<protein>
    <recommendedName>
        <fullName evidence="3">Spore coat protein</fullName>
    </recommendedName>
</protein>
<accession>A0ABS4JX05</accession>
<sequence>MSATTQEQQVTAHEKLLINELLRMESGDVQKTKSMLTMISDPDLRQQLNACLQTAQAHVKALTDFCERHGIG</sequence>